<accession>A2DID0</accession>
<dbReference type="VEuPathDB" id="TrichDB:TVAG_130340"/>
<dbReference type="EMBL" id="DS113203">
    <property type="protein sequence ID" value="EAY19926.1"/>
    <property type="molecule type" value="Genomic_DNA"/>
</dbReference>
<dbReference type="InParanoid" id="A2DID0"/>
<protein>
    <submittedName>
        <fullName evidence="1">Uncharacterized protein</fullName>
    </submittedName>
</protein>
<evidence type="ECO:0000313" key="2">
    <source>
        <dbReference type="Proteomes" id="UP000001542"/>
    </source>
</evidence>
<reference evidence="1" key="1">
    <citation type="submission" date="2006-10" db="EMBL/GenBank/DDBJ databases">
        <authorList>
            <person name="Amadeo P."/>
            <person name="Zhao Q."/>
            <person name="Wortman J."/>
            <person name="Fraser-Liggett C."/>
            <person name="Carlton J."/>
        </authorList>
    </citation>
    <scope>NUCLEOTIDE SEQUENCE</scope>
    <source>
        <strain evidence="1">G3</strain>
    </source>
</reference>
<name>A2DID0_TRIV3</name>
<sequence>MPTEYCPFTLLDDKNYDKEFLITTQFNVFRNLSKYSPSGYMINTWIGFPQYTKWAAMLGYEVNIEKIFSSDFLYFWQTRIALGSRPISHLQLAGSWDKFEEYFSYCSVVGCTPSSEIGGFWNKDENMNKVKPTYDKWREPLMEMLTETTFLANGGGKVKFVNDEWGVFCKKDGTCYASFAIRNESTDYIATVDKNPECFFVPEGVTCKTDGNNVTISSKNKYRSAIIKFDGVVLEEKSKVGLIVGLTIFFVKSAISFSNSDLVIFNTGLWQNNSFEYSSVT</sequence>
<gene>
    <name evidence="1" type="ORF">TVAG_130340</name>
</gene>
<dbReference type="VEuPathDB" id="TrichDB:TVAGG3_0711570"/>
<dbReference type="Proteomes" id="UP000001542">
    <property type="component" value="Unassembled WGS sequence"/>
</dbReference>
<reference evidence="1" key="2">
    <citation type="journal article" date="2007" name="Science">
        <title>Draft genome sequence of the sexually transmitted pathogen Trichomonas vaginalis.</title>
        <authorList>
            <person name="Carlton J.M."/>
            <person name="Hirt R.P."/>
            <person name="Silva J.C."/>
            <person name="Delcher A.L."/>
            <person name="Schatz M."/>
            <person name="Zhao Q."/>
            <person name="Wortman J.R."/>
            <person name="Bidwell S.L."/>
            <person name="Alsmark U.C.M."/>
            <person name="Besteiro S."/>
            <person name="Sicheritz-Ponten T."/>
            <person name="Noel C.J."/>
            <person name="Dacks J.B."/>
            <person name="Foster P.G."/>
            <person name="Simillion C."/>
            <person name="Van de Peer Y."/>
            <person name="Miranda-Saavedra D."/>
            <person name="Barton G.J."/>
            <person name="Westrop G.D."/>
            <person name="Mueller S."/>
            <person name="Dessi D."/>
            <person name="Fiori P.L."/>
            <person name="Ren Q."/>
            <person name="Paulsen I."/>
            <person name="Zhang H."/>
            <person name="Bastida-Corcuera F.D."/>
            <person name="Simoes-Barbosa A."/>
            <person name="Brown M.T."/>
            <person name="Hayes R.D."/>
            <person name="Mukherjee M."/>
            <person name="Okumura C.Y."/>
            <person name="Schneider R."/>
            <person name="Smith A.J."/>
            <person name="Vanacova S."/>
            <person name="Villalvazo M."/>
            <person name="Haas B.J."/>
            <person name="Pertea M."/>
            <person name="Feldblyum T.V."/>
            <person name="Utterback T.R."/>
            <person name="Shu C.L."/>
            <person name="Osoegawa K."/>
            <person name="de Jong P.J."/>
            <person name="Hrdy I."/>
            <person name="Horvathova L."/>
            <person name="Zubacova Z."/>
            <person name="Dolezal P."/>
            <person name="Malik S.B."/>
            <person name="Logsdon J.M. Jr."/>
            <person name="Henze K."/>
            <person name="Gupta A."/>
            <person name="Wang C.C."/>
            <person name="Dunne R.L."/>
            <person name="Upcroft J.A."/>
            <person name="Upcroft P."/>
            <person name="White O."/>
            <person name="Salzberg S.L."/>
            <person name="Tang P."/>
            <person name="Chiu C.-H."/>
            <person name="Lee Y.-S."/>
            <person name="Embley T.M."/>
            <person name="Coombs G.H."/>
            <person name="Mottram J.C."/>
            <person name="Tachezy J."/>
            <person name="Fraser-Liggett C.M."/>
            <person name="Johnson P.J."/>
        </authorList>
    </citation>
    <scope>NUCLEOTIDE SEQUENCE [LARGE SCALE GENOMIC DNA]</scope>
    <source>
        <strain evidence="1">G3</strain>
    </source>
</reference>
<evidence type="ECO:0000313" key="1">
    <source>
        <dbReference type="EMBL" id="EAY19926.1"/>
    </source>
</evidence>
<dbReference type="AlphaFoldDB" id="A2DID0"/>
<dbReference type="KEGG" id="tva:5465456"/>
<proteinExistence type="predicted"/>
<dbReference type="RefSeq" id="XP_001580912.1">
    <property type="nucleotide sequence ID" value="XM_001580862.1"/>
</dbReference>
<keyword evidence="2" id="KW-1185">Reference proteome</keyword>
<organism evidence="1 2">
    <name type="scientific">Trichomonas vaginalis (strain ATCC PRA-98 / G3)</name>
    <dbReference type="NCBI Taxonomy" id="412133"/>
    <lineage>
        <taxon>Eukaryota</taxon>
        <taxon>Metamonada</taxon>
        <taxon>Parabasalia</taxon>
        <taxon>Trichomonadida</taxon>
        <taxon>Trichomonadidae</taxon>
        <taxon>Trichomonas</taxon>
    </lineage>
</organism>